<evidence type="ECO:0000313" key="2">
    <source>
        <dbReference type="EMBL" id="QJH96030.1"/>
    </source>
</evidence>
<gene>
    <name evidence="1" type="ORF">TM448A01293_0003</name>
    <name evidence="2" type="ORF">TM448B00595_0020</name>
</gene>
<sequence>MNAYDLFRAVRDDLNEASASHWKDPEVLQKLNLNYLQLAARIGNSPGDWLLTSESVTPVASVITLPSNCAKPVHLEDSEGNPIWVNTTVRDRQVFRTVGISDEGAGQAYLQGNTIVVNADSFTTVCTLWYQERLPLLHCGVLQASTGATTLMFQLVDSNARSMLASGVNDYYNGEVVEVIDVTSGVVSQATIADYVGSTGAATVATMSPAPAATDYYGTVPRIPDEALPLLQLATTVQLLAKPSSAIDPKYFEYFAGLMKKAKVDFESWLEPRMHTSSHVQTTQWEA</sequence>
<name>A0A6H1ZQ33_9ZZZZ</name>
<dbReference type="EMBL" id="MT144130">
    <property type="protein sequence ID" value="QJA49310.1"/>
    <property type="molecule type" value="Genomic_DNA"/>
</dbReference>
<accession>A0A6H1ZQ33</accession>
<dbReference type="EMBL" id="MT144637">
    <property type="protein sequence ID" value="QJH96030.1"/>
    <property type="molecule type" value="Genomic_DNA"/>
</dbReference>
<organism evidence="1">
    <name type="scientific">viral metagenome</name>
    <dbReference type="NCBI Taxonomy" id="1070528"/>
    <lineage>
        <taxon>unclassified sequences</taxon>
        <taxon>metagenomes</taxon>
        <taxon>organismal metagenomes</taxon>
    </lineage>
</organism>
<evidence type="ECO:0000313" key="1">
    <source>
        <dbReference type="EMBL" id="QJA49310.1"/>
    </source>
</evidence>
<protein>
    <submittedName>
        <fullName evidence="1">Putative tail protein</fullName>
    </submittedName>
</protein>
<proteinExistence type="predicted"/>
<dbReference type="AlphaFoldDB" id="A0A6H1ZQ33"/>
<reference evidence="1" key="1">
    <citation type="submission" date="2020-03" db="EMBL/GenBank/DDBJ databases">
        <title>The deep terrestrial virosphere.</title>
        <authorList>
            <person name="Holmfeldt K."/>
            <person name="Nilsson E."/>
            <person name="Simone D."/>
            <person name="Lopez-Fernandez M."/>
            <person name="Wu X."/>
            <person name="de Brujin I."/>
            <person name="Lundin D."/>
            <person name="Andersson A."/>
            <person name="Bertilsson S."/>
            <person name="Dopson M."/>
        </authorList>
    </citation>
    <scope>NUCLEOTIDE SEQUENCE</scope>
    <source>
        <strain evidence="1">TM448A01293</strain>
        <strain evidence="2">TM448B00595</strain>
    </source>
</reference>